<organism evidence="1 2">
    <name type="scientific">Pseudomonas syringae pv. actinidiae</name>
    <dbReference type="NCBI Taxonomy" id="103796"/>
    <lineage>
        <taxon>Bacteria</taxon>
        <taxon>Pseudomonadati</taxon>
        <taxon>Pseudomonadota</taxon>
        <taxon>Gammaproteobacteria</taxon>
        <taxon>Pseudomonadales</taxon>
        <taxon>Pseudomonadaceae</taxon>
        <taxon>Pseudomonas</taxon>
        <taxon>Pseudomonas syringae</taxon>
    </lineage>
</organism>
<sequence>MASVPLVGLFSDSGRAAYQGQVLCGAHGRIDYRCVVISSGRGHWVCRFSIVLSTMTFAISTRCMIVTVMSRCAPLMLSLNS</sequence>
<reference evidence="1 2" key="1">
    <citation type="submission" date="2018-04" db="EMBL/GenBank/DDBJ databases">
        <title>Draft genome sequence of Pseudomonas syringae pv. actinidiae biovar 3 strains isolated from kiwifruit in Kagawa prefecture.</title>
        <authorList>
            <person name="Tabuchi M."/>
            <person name="Saito M."/>
            <person name="Fujiwara S."/>
            <person name="Sasa N."/>
            <person name="Akimitsu K."/>
            <person name="Gomi K."/>
            <person name="Konishi-Sugita S."/>
            <person name="Hamano K."/>
            <person name="Kataoka I."/>
        </authorList>
    </citation>
    <scope>NUCLEOTIDE SEQUENCE [LARGE SCALE GENOMIC DNA]</scope>
    <source>
        <strain evidence="1 2">MAFF212211</strain>
    </source>
</reference>
<evidence type="ECO:0000313" key="2">
    <source>
        <dbReference type="Proteomes" id="UP000248291"/>
    </source>
</evidence>
<evidence type="ECO:0000313" key="1">
    <source>
        <dbReference type="EMBL" id="GBH20927.1"/>
    </source>
</evidence>
<dbReference type="Proteomes" id="UP000248291">
    <property type="component" value="Unassembled WGS sequence"/>
</dbReference>
<comment type="caution">
    <text evidence="1">The sequence shown here is derived from an EMBL/GenBank/DDBJ whole genome shotgun (WGS) entry which is preliminary data.</text>
</comment>
<name>A0AAN4TQ57_PSESF</name>
<proteinExistence type="predicted"/>
<dbReference type="EMBL" id="BGKA01000272">
    <property type="protein sequence ID" value="GBH20927.1"/>
    <property type="molecule type" value="Genomic_DNA"/>
</dbReference>
<gene>
    <name evidence="1" type="ORF">KPSA3_06965</name>
</gene>
<accession>A0AAN4TQ57</accession>
<protein>
    <submittedName>
        <fullName evidence="1">Permease component</fullName>
    </submittedName>
</protein>
<dbReference type="AlphaFoldDB" id="A0AAN4TQ57"/>